<protein>
    <recommendedName>
        <fullName evidence="1">Small-conductance mechanosensitive channel</fullName>
    </recommendedName>
</protein>
<dbReference type="PANTHER" id="PTHR30221">
    <property type="entry name" value="SMALL-CONDUCTANCE MECHANOSENSITIVE CHANNEL"/>
    <property type="match status" value="1"/>
</dbReference>
<dbReference type="AlphaFoldDB" id="A0A3M6QJ52"/>
<feature type="transmembrane region" description="Helical" evidence="1">
    <location>
        <begin position="194"/>
        <end position="215"/>
    </location>
</feature>
<comment type="caution">
    <text evidence="1">Lacks conserved residue(s) required for the propagation of feature annotation.</text>
</comment>
<evidence type="ECO:0000256" key="1">
    <source>
        <dbReference type="RuleBase" id="RU369025"/>
    </source>
</evidence>
<feature type="transmembrane region" description="Helical" evidence="1">
    <location>
        <begin position="424"/>
        <end position="444"/>
    </location>
</feature>
<dbReference type="NCBIfam" id="NF033912">
    <property type="entry name" value="msc"/>
    <property type="match status" value="1"/>
</dbReference>
<keyword evidence="1" id="KW-0997">Cell inner membrane</keyword>
<proteinExistence type="inferred from homology"/>
<gene>
    <name evidence="2" type="ORF">D8I35_17985</name>
</gene>
<accession>A0A3M6QJ52</accession>
<comment type="caution">
    <text evidence="2">The sequence shown here is derived from an EMBL/GenBank/DDBJ whole genome shotgun (WGS) entry which is preliminary data.</text>
</comment>
<feature type="transmembrane region" description="Helical" evidence="1">
    <location>
        <begin position="450"/>
        <end position="471"/>
    </location>
</feature>
<feature type="transmembrane region" description="Helical" evidence="1">
    <location>
        <begin position="107"/>
        <end position="132"/>
    </location>
</feature>
<dbReference type="OrthoDB" id="1411407at2"/>
<dbReference type="InterPro" id="IPR008910">
    <property type="entry name" value="MSC_TM_helix"/>
</dbReference>
<feature type="transmembrane region" description="Helical" evidence="1">
    <location>
        <begin position="62"/>
        <end position="87"/>
    </location>
</feature>
<keyword evidence="1" id="KW-0407">Ion channel</keyword>
<dbReference type="InterPro" id="IPR045275">
    <property type="entry name" value="MscS_archaea/bacteria_type"/>
</dbReference>
<feature type="transmembrane region" description="Helical" evidence="1">
    <location>
        <begin position="380"/>
        <end position="403"/>
    </location>
</feature>
<keyword evidence="3" id="KW-1185">Reference proteome</keyword>
<dbReference type="PANTHER" id="PTHR30221:SF1">
    <property type="entry name" value="SMALL-CONDUCTANCE MECHANOSENSITIVE CHANNEL"/>
    <property type="match status" value="1"/>
</dbReference>
<comment type="similarity">
    <text evidence="1">Belongs to the MscS (TC 1.A.23) family.</text>
</comment>
<evidence type="ECO:0000313" key="3">
    <source>
        <dbReference type="Proteomes" id="UP000278006"/>
    </source>
</evidence>
<keyword evidence="1" id="KW-1003">Cell membrane</keyword>
<feature type="transmembrane region" description="Helical" evidence="1">
    <location>
        <begin position="279"/>
        <end position="306"/>
    </location>
</feature>
<dbReference type="RefSeq" id="WP_122231832.1">
    <property type="nucleotide sequence ID" value="NZ_RDQO01000007.1"/>
</dbReference>
<reference evidence="2 3" key="1">
    <citation type="submission" date="2018-10" db="EMBL/GenBank/DDBJ databases">
        <title>Draft genome of Cortibacter populi DSM10536.</title>
        <authorList>
            <person name="Bernier A.-M."/>
            <person name="Bernard K."/>
        </authorList>
    </citation>
    <scope>NUCLEOTIDE SEQUENCE [LARGE SCALE GENOMIC DNA]</scope>
    <source>
        <strain evidence="2 3">DSM 105136</strain>
    </source>
</reference>
<keyword evidence="1" id="KW-0472">Membrane</keyword>
<dbReference type="Pfam" id="PF05552">
    <property type="entry name" value="MS_channel_1st_1"/>
    <property type="match status" value="4"/>
</dbReference>
<evidence type="ECO:0000313" key="2">
    <source>
        <dbReference type="EMBL" id="RMX03057.1"/>
    </source>
</evidence>
<feature type="transmembrane region" description="Helical" evidence="1">
    <location>
        <begin position="350"/>
        <end position="368"/>
    </location>
</feature>
<dbReference type="GO" id="GO:0008381">
    <property type="term" value="F:mechanosensitive monoatomic ion channel activity"/>
    <property type="evidence" value="ECO:0007669"/>
    <property type="project" value="InterPro"/>
</dbReference>
<keyword evidence="1" id="KW-0812">Transmembrane</keyword>
<comment type="subcellular location">
    <subcellularLocation>
        <location evidence="1">Cell inner membrane</location>
        <topology evidence="1">Multi-pass membrane protein</topology>
    </subcellularLocation>
</comment>
<sequence>MNPSIADQLRLSLGNYLPLLLGAIAILLVGLVLALLVKAGIRKALTLLRLDERLNQQTATPIQFSAIAAATGFWFIILLTLLAMFSTLRFDALYLPFSSLASEVMLYLPRIFLAGVLALIAWVLAIVLKLAINKLTAATLLDEKLSESAGVRPIGLILGDVVFWLVLLLFLPAIVSALQIEGLTAPLTDLTQRFTATLPNIFAAAVIGFAGWLLAKVLRGLTTNLLAAAGADGLGLRLGLPADIRVSRLVGTLVFIFVIIPTIIAALDALRIAAISDPAVGMLAQFMAAVPNIFAAALILLVAWLVGRAVSSLLARLLDNLGFDRLPERLGLRVCTDAQDGCHRYRPSELAGRLAWFFILLFASVEAANRLDFTGVRDLLVVFIDFGADVLLGSVILIVGYWLAELVARAIVQANAQNVVPARIARIAILALVLAMGLRAMGIADDIINLGFGLILGAVAVAIALAFGLGGREAAGKLAQRWVDKYLGGKD</sequence>
<organism evidence="2 3">
    <name type="scientific">Corticibacter populi</name>
    <dbReference type="NCBI Taxonomy" id="1550736"/>
    <lineage>
        <taxon>Bacteria</taxon>
        <taxon>Pseudomonadati</taxon>
        <taxon>Pseudomonadota</taxon>
        <taxon>Betaproteobacteria</taxon>
        <taxon>Burkholderiales</taxon>
        <taxon>Comamonadaceae</taxon>
        <taxon>Corticibacter</taxon>
    </lineage>
</organism>
<keyword evidence="1" id="KW-1133">Transmembrane helix</keyword>
<dbReference type="GO" id="GO:0005886">
    <property type="term" value="C:plasma membrane"/>
    <property type="evidence" value="ECO:0007669"/>
    <property type="project" value="UniProtKB-SubCell"/>
</dbReference>
<keyword evidence="1" id="KW-0406">Ion transport</keyword>
<name>A0A3M6QJ52_9BURK</name>
<feature type="transmembrane region" description="Helical" evidence="1">
    <location>
        <begin position="246"/>
        <end position="267"/>
    </location>
</feature>
<feature type="transmembrane region" description="Helical" evidence="1">
    <location>
        <begin position="20"/>
        <end position="41"/>
    </location>
</feature>
<dbReference type="EMBL" id="RDQO01000007">
    <property type="protein sequence ID" value="RMX03057.1"/>
    <property type="molecule type" value="Genomic_DNA"/>
</dbReference>
<comment type="subunit">
    <text evidence="1">Homoheptamer.</text>
</comment>
<keyword evidence="1" id="KW-0813">Transport</keyword>
<feature type="transmembrane region" description="Helical" evidence="1">
    <location>
        <begin position="153"/>
        <end position="174"/>
    </location>
</feature>
<comment type="function">
    <text evidence="1">Mechanosensitive channel that participates in the regulation of osmotic pressure changes within the cell, opening in response to stretch forces in the membrane lipid bilayer, without the need for other proteins. Contributes to normal resistance to hypoosmotic shock. Forms an ion channel of 1.0 nanosiemens conductance with a slight preference for anions.</text>
</comment>
<dbReference type="Proteomes" id="UP000278006">
    <property type="component" value="Unassembled WGS sequence"/>
</dbReference>